<dbReference type="RefSeq" id="WP_386025489.1">
    <property type="nucleotide sequence ID" value="NZ_JBHUHX010000016.1"/>
</dbReference>
<dbReference type="Gene3D" id="2.40.50.100">
    <property type="match status" value="1"/>
</dbReference>
<comment type="caution">
    <text evidence="3">The sequence shown here is derived from an EMBL/GenBank/DDBJ whole genome shotgun (WGS) entry which is preliminary data.</text>
</comment>
<dbReference type="EMBL" id="JBHUHX010000016">
    <property type="protein sequence ID" value="MFD2111774.1"/>
    <property type="molecule type" value="Genomic_DNA"/>
</dbReference>
<sequence>MELLVTVAYFCLVWLIFYRFHLMRFNLFWKFVVFGLYGAAVLTEVVVLGQTTPYSKHMVVERVVVQLAPEFGGLVADVYAKPNHPMTKGDPIFSMDVSPWKEKLQEAKGALASAKQEQNAVEAELAAAQRKLEEASRLVPKQMMAAQSSISVEIAWTD</sequence>
<feature type="transmembrane region" description="Helical" evidence="2">
    <location>
        <begin position="27"/>
        <end position="48"/>
    </location>
</feature>
<protein>
    <submittedName>
        <fullName evidence="3">Biotin/lipoyl-binding protein</fullName>
    </submittedName>
</protein>
<keyword evidence="2" id="KW-1133">Transmembrane helix</keyword>
<keyword evidence="2" id="KW-0472">Membrane</keyword>
<accession>A0ABW4Y6W5</accession>
<organism evidence="3 4">
    <name type="scientific">Thiorhodococcus fuscus</name>
    <dbReference type="NCBI Taxonomy" id="527200"/>
    <lineage>
        <taxon>Bacteria</taxon>
        <taxon>Pseudomonadati</taxon>
        <taxon>Pseudomonadota</taxon>
        <taxon>Gammaproteobacteria</taxon>
        <taxon>Chromatiales</taxon>
        <taxon>Chromatiaceae</taxon>
        <taxon>Thiorhodococcus</taxon>
    </lineage>
</organism>
<evidence type="ECO:0000256" key="1">
    <source>
        <dbReference type="SAM" id="Coils"/>
    </source>
</evidence>
<dbReference type="Proteomes" id="UP001597337">
    <property type="component" value="Unassembled WGS sequence"/>
</dbReference>
<keyword evidence="1" id="KW-0175">Coiled coil</keyword>
<dbReference type="SUPFAM" id="SSF111369">
    <property type="entry name" value="HlyD-like secretion proteins"/>
    <property type="match status" value="1"/>
</dbReference>
<proteinExistence type="predicted"/>
<name>A0ABW4Y6W5_9GAMM</name>
<evidence type="ECO:0000313" key="4">
    <source>
        <dbReference type="Proteomes" id="UP001597337"/>
    </source>
</evidence>
<feature type="coiled-coil region" evidence="1">
    <location>
        <begin position="104"/>
        <end position="138"/>
    </location>
</feature>
<reference evidence="4" key="1">
    <citation type="journal article" date="2019" name="Int. J. Syst. Evol. Microbiol.">
        <title>The Global Catalogue of Microorganisms (GCM) 10K type strain sequencing project: providing services to taxonomists for standard genome sequencing and annotation.</title>
        <authorList>
            <consortium name="The Broad Institute Genomics Platform"/>
            <consortium name="The Broad Institute Genome Sequencing Center for Infectious Disease"/>
            <person name="Wu L."/>
            <person name="Ma J."/>
        </authorList>
    </citation>
    <scope>NUCLEOTIDE SEQUENCE [LARGE SCALE GENOMIC DNA]</scope>
    <source>
        <strain evidence="4">KACC 12597</strain>
    </source>
</reference>
<gene>
    <name evidence="3" type="ORF">ACFSJC_07980</name>
</gene>
<evidence type="ECO:0000313" key="3">
    <source>
        <dbReference type="EMBL" id="MFD2111774.1"/>
    </source>
</evidence>
<keyword evidence="2" id="KW-0812">Transmembrane</keyword>
<keyword evidence="4" id="KW-1185">Reference proteome</keyword>
<feature type="transmembrane region" description="Helical" evidence="2">
    <location>
        <begin position="6"/>
        <end position="22"/>
    </location>
</feature>
<evidence type="ECO:0000256" key="2">
    <source>
        <dbReference type="SAM" id="Phobius"/>
    </source>
</evidence>